<keyword evidence="16" id="KW-1185">Reference proteome</keyword>
<keyword evidence="8 10" id="KW-0239">DNA-directed DNA polymerase</keyword>
<keyword evidence="5 10" id="KW-0808">Transferase</keyword>
<dbReference type="GO" id="GO:0008408">
    <property type="term" value="F:3'-5' exonuclease activity"/>
    <property type="evidence" value="ECO:0007669"/>
    <property type="project" value="InterPro"/>
</dbReference>
<evidence type="ECO:0000313" key="14">
    <source>
        <dbReference type="EMBL" id="ASB39176.1"/>
    </source>
</evidence>
<comment type="similarity">
    <text evidence="2 10">Belongs to the beta sliding clamp family.</text>
</comment>
<evidence type="ECO:0000313" key="16">
    <source>
        <dbReference type="Proteomes" id="UP000196710"/>
    </source>
</evidence>
<dbReference type="GO" id="GO:0006271">
    <property type="term" value="P:DNA strand elongation involved in DNA replication"/>
    <property type="evidence" value="ECO:0007669"/>
    <property type="project" value="TreeGrafter"/>
</dbReference>
<dbReference type="Proteomes" id="UP000596035">
    <property type="component" value="Chromosome"/>
</dbReference>
<evidence type="ECO:0000256" key="3">
    <source>
        <dbReference type="ARBA" id="ARBA00021035"/>
    </source>
</evidence>
<protein>
    <recommendedName>
        <fullName evidence="3 10">Beta sliding clamp</fullName>
    </recommendedName>
</protein>
<dbReference type="AlphaFoldDB" id="A0A1Z2XL55"/>
<dbReference type="KEGG" id="amur:ADH66_00010"/>
<evidence type="ECO:0000256" key="2">
    <source>
        <dbReference type="ARBA" id="ARBA00010752"/>
    </source>
</evidence>
<feature type="domain" description="DNA polymerase III beta sliding clamp central" evidence="12">
    <location>
        <begin position="129"/>
        <end position="239"/>
    </location>
</feature>
<reference evidence="14" key="1">
    <citation type="journal article" date="2017" name="Genome Announc.">
        <title>High-Quality Whole-Genome Sequences of the Oligo-Mouse-Microbiota Bacterial Community.</title>
        <authorList>
            <person name="Garzetti D."/>
            <person name="Brugiroux S."/>
            <person name="Bunk B."/>
            <person name="Pukall R."/>
            <person name="McCoy K.D."/>
            <person name="Macpherson A.J."/>
            <person name="Stecher B."/>
        </authorList>
    </citation>
    <scope>NUCLEOTIDE SEQUENCE</scope>
    <source>
        <strain evidence="14">KB18</strain>
    </source>
</reference>
<keyword evidence="6 10" id="KW-0548">Nucleotidyltransferase</keyword>
<dbReference type="GO" id="GO:0005737">
    <property type="term" value="C:cytoplasm"/>
    <property type="evidence" value="ECO:0007669"/>
    <property type="project" value="UniProtKB-SubCell"/>
</dbReference>
<reference evidence="16" key="2">
    <citation type="submission" date="2017-05" db="EMBL/GenBank/DDBJ databases">
        <title>Improved OligoMM genomes.</title>
        <authorList>
            <person name="Garzetti D."/>
        </authorList>
    </citation>
    <scope>NUCLEOTIDE SEQUENCE [LARGE SCALE GENOMIC DNA]</scope>
    <source>
        <strain evidence="16">KB18</strain>
    </source>
</reference>
<dbReference type="Pfam" id="PF00712">
    <property type="entry name" value="DNA_pol3_beta"/>
    <property type="match status" value="1"/>
</dbReference>
<dbReference type="EMBL" id="CP021422">
    <property type="protein sequence ID" value="ASB39176.1"/>
    <property type="molecule type" value="Genomic_DNA"/>
</dbReference>
<dbReference type="PIRSF" id="PIRSF000804">
    <property type="entry name" value="DNA_pol_III_b"/>
    <property type="match status" value="1"/>
</dbReference>
<dbReference type="PANTHER" id="PTHR30478:SF0">
    <property type="entry name" value="BETA SLIDING CLAMP"/>
    <property type="match status" value="1"/>
</dbReference>
<evidence type="ECO:0000259" key="13">
    <source>
        <dbReference type="Pfam" id="PF02768"/>
    </source>
</evidence>
<accession>A0A1Z2XL55</accession>
<sequence length="367" mass="40229">MQITVNRSDMTEAVSNIQRAVSSKTSVPALEGILLTAQEENLELCAYDLELGMTTVIPAKVKEPGKAVLSAKLFSDIVRKTPADTISIDVDEKNMATIESGVSRFSIIGIPAEEFPELPKVDDGKNISLAGSVLKSMIRQTVFAVAESDAKPIHQGSLFSMDDGLLDVVAVDGYRLAKRTESIDFKEKLSFVVPGKTLSEVLRLLKDSEELIGLYAGKRHIIFKIDNYTVISSLLEGEFLNYKATIPSGSKTTVVMRSREAIESVERVSLLINDRIKSPIRCVFSNSEIKLLCTTSMGRASDQISASMEGEELEIGFNNRYLLDALRNTECDEIKVGLSGPLSPMTISPKEGESFLFLVLPVRLKND</sequence>
<reference evidence="15 17" key="3">
    <citation type="submission" date="2020-11" db="EMBL/GenBank/DDBJ databases">
        <title>Closed and high quality bacterial genomes of the OMM12 community.</title>
        <authorList>
            <person name="Marbouty M."/>
            <person name="Lamy-Besnier Q."/>
            <person name="Debarbieux L."/>
            <person name="Koszul R."/>
        </authorList>
    </citation>
    <scope>NUCLEOTIDE SEQUENCE [LARGE SCALE GENOMIC DNA]</scope>
    <source>
        <strain evidence="15 17">KB18</strain>
    </source>
</reference>
<dbReference type="NCBIfam" id="TIGR00663">
    <property type="entry name" value="dnan"/>
    <property type="match status" value="1"/>
</dbReference>
<keyword evidence="7 10" id="KW-0235">DNA replication</keyword>
<evidence type="ECO:0000313" key="17">
    <source>
        <dbReference type="Proteomes" id="UP000596035"/>
    </source>
</evidence>
<dbReference type="SMART" id="SM00480">
    <property type="entry name" value="POL3Bc"/>
    <property type="match status" value="1"/>
</dbReference>
<dbReference type="InterPro" id="IPR022637">
    <property type="entry name" value="DNA_polIII_beta_cen"/>
</dbReference>
<evidence type="ECO:0000256" key="7">
    <source>
        <dbReference type="ARBA" id="ARBA00022705"/>
    </source>
</evidence>
<proteinExistence type="inferred from homology"/>
<evidence type="ECO:0000313" key="15">
    <source>
        <dbReference type="EMBL" id="QQR28463.1"/>
    </source>
</evidence>
<dbReference type="EMBL" id="CP065321">
    <property type="protein sequence ID" value="QQR28463.1"/>
    <property type="molecule type" value="Genomic_DNA"/>
</dbReference>
<evidence type="ECO:0000259" key="12">
    <source>
        <dbReference type="Pfam" id="PF02767"/>
    </source>
</evidence>
<keyword evidence="4 10" id="KW-0963">Cytoplasm</keyword>
<evidence type="ECO:0000256" key="1">
    <source>
        <dbReference type="ARBA" id="ARBA00004496"/>
    </source>
</evidence>
<organism evidence="15 17">
    <name type="scientific">Acutalibacter muris</name>
    <dbReference type="NCBI Taxonomy" id="1796620"/>
    <lineage>
        <taxon>Bacteria</taxon>
        <taxon>Bacillati</taxon>
        <taxon>Bacillota</taxon>
        <taxon>Clostridia</taxon>
        <taxon>Eubacteriales</taxon>
        <taxon>Acutalibacteraceae</taxon>
        <taxon>Acutalibacter</taxon>
    </lineage>
</organism>
<evidence type="ECO:0000256" key="9">
    <source>
        <dbReference type="ARBA" id="ARBA00023125"/>
    </source>
</evidence>
<dbReference type="GO" id="GO:0009360">
    <property type="term" value="C:DNA polymerase III complex"/>
    <property type="evidence" value="ECO:0007669"/>
    <property type="project" value="InterPro"/>
</dbReference>
<evidence type="ECO:0000256" key="8">
    <source>
        <dbReference type="ARBA" id="ARBA00022932"/>
    </source>
</evidence>
<dbReference type="GO" id="GO:0003677">
    <property type="term" value="F:DNA binding"/>
    <property type="evidence" value="ECO:0007669"/>
    <property type="project" value="UniProtKB-UniRule"/>
</dbReference>
<dbReference type="Pfam" id="PF02767">
    <property type="entry name" value="DNA_pol3_beta_2"/>
    <property type="match status" value="1"/>
</dbReference>
<evidence type="ECO:0000256" key="10">
    <source>
        <dbReference type="PIRNR" id="PIRNR000804"/>
    </source>
</evidence>
<evidence type="ECO:0000256" key="6">
    <source>
        <dbReference type="ARBA" id="ARBA00022695"/>
    </source>
</evidence>
<dbReference type="Gene3D" id="3.10.150.10">
    <property type="entry name" value="DNA Polymerase III, subunit A, domain 2"/>
    <property type="match status" value="1"/>
</dbReference>
<dbReference type="InterPro" id="IPR001001">
    <property type="entry name" value="DNA_polIII_beta"/>
</dbReference>
<evidence type="ECO:0000256" key="5">
    <source>
        <dbReference type="ARBA" id="ARBA00022679"/>
    </source>
</evidence>
<comment type="subcellular location">
    <subcellularLocation>
        <location evidence="1 10">Cytoplasm</location>
    </subcellularLocation>
</comment>
<dbReference type="Gene3D" id="3.70.10.10">
    <property type="match status" value="1"/>
</dbReference>
<dbReference type="CDD" id="cd00140">
    <property type="entry name" value="beta_clamp"/>
    <property type="match status" value="1"/>
</dbReference>
<comment type="function">
    <text evidence="10">Confers DNA tethering and processivity to DNA polymerases and other proteins. Acts as a clamp, forming a ring around DNA (a reaction catalyzed by the clamp-loading complex) which diffuses in an ATP-independent manner freely and bidirectionally along dsDNA. Initially characterized for its ability to contact the catalytic subunit of DNA polymerase III (Pol III), a complex, multichain enzyme responsible for most of the replicative synthesis in bacteria; Pol III exhibits 3'-5' exonuclease proofreading activity. The beta chain is required for initiation of replication as well as for processivity of DNA replication.</text>
</comment>
<comment type="subunit">
    <text evidence="10">Forms a ring-shaped head-to-tail homodimer around DNA.</text>
</comment>
<dbReference type="Proteomes" id="UP000196710">
    <property type="component" value="Chromosome"/>
</dbReference>
<dbReference type="InterPro" id="IPR046938">
    <property type="entry name" value="DNA_clamp_sf"/>
</dbReference>
<dbReference type="SUPFAM" id="SSF55979">
    <property type="entry name" value="DNA clamp"/>
    <property type="match status" value="3"/>
</dbReference>
<name>A0A1Z2XL55_9FIRM</name>
<feature type="domain" description="DNA polymerase III beta sliding clamp C-terminal" evidence="13">
    <location>
        <begin position="245"/>
        <end position="363"/>
    </location>
</feature>
<evidence type="ECO:0000259" key="11">
    <source>
        <dbReference type="Pfam" id="PF00712"/>
    </source>
</evidence>
<keyword evidence="9" id="KW-0238">DNA-binding</keyword>
<feature type="domain" description="DNA polymerase III beta sliding clamp N-terminal" evidence="11">
    <location>
        <begin position="1"/>
        <end position="119"/>
    </location>
</feature>
<dbReference type="InterPro" id="IPR022634">
    <property type="entry name" value="DNA_polIII_beta_N"/>
</dbReference>
<dbReference type="GO" id="GO:0003887">
    <property type="term" value="F:DNA-directed DNA polymerase activity"/>
    <property type="evidence" value="ECO:0007669"/>
    <property type="project" value="UniProtKB-UniRule"/>
</dbReference>
<dbReference type="Pfam" id="PF02768">
    <property type="entry name" value="DNA_pol3_beta_3"/>
    <property type="match status" value="1"/>
</dbReference>
<dbReference type="PANTHER" id="PTHR30478">
    <property type="entry name" value="DNA POLYMERASE III SUBUNIT BETA"/>
    <property type="match status" value="1"/>
</dbReference>
<gene>
    <name evidence="15" type="primary">dnaN</name>
    <name evidence="14" type="ORF">ADH66_00010</name>
    <name evidence="15" type="ORF">I5Q82_10005</name>
</gene>
<dbReference type="InterPro" id="IPR022635">
    <property type="entry name" value="DNA_polIII_beta_C"/>
</dbReference>
<dbReference type="RefSeq" id="WP_066537321.1">
    <property type="nucleotide sequence ID" value="NZ_CAJTCQ010000002.1"/>
</dbReference>
<evidence type="ECO:0000256" key="4">
    <source>
        <dbReference type="ARBA" id="ARBA00022490"/>
    </source>
</evidence>